<name>A0AAV2SDJ6_MEGNR</name>
<dbReference type="EMBL" id="CAXKWB010057855">
    <property type="protein sequence ID" value="CAL4179948.1"/>
    <property type="molecule type" value="Genomic_DNA"/>
</dbReference>
<protein>
    <submittedName>
        <fullName evidence="1">Uncharacterized protein</fullName>
    </submittedName>
</protein>
<dbReference type="AlphaFoldDB" id="A0AAV2SDJ6"/>
<gene>
    <name evidence="1" type="ORF">MNOR_LOCUS35251</name>
</gene>
<reference evidence="1 2" key="1">
    <citation type="submission" date="2024-05" db="EMBL/GenBank/DDBJ databases">
        <authorList>
            <person name="Wallberg A."/>
        </authorList>
    </citation>
    <scope>NUCLEOTIDE SEQUENCE [LARGE SCALE GENOMIC DNA]</scope>
</reference>
<evidence type="ECO:0000313" key="2">
    <source>
        <dbReference type="Proteomes" id="UP001497623"/>
    </source>
</evidence>
<sequence>MIYYTCGDQNTVKMDIVCRLLSDRGWRVGELVATLLQYCDQRLEAWKTARKQGLTNVLHNSSEANRYNICSPLDSMSLFDELIEADRPYVHLETEL</sequence>
<evidence type="ECO:0000313" key="1">
    <source>
        <dbReference type="EMBL" id="CAL4179948.1"/>
    </source>
</evidence>
<dbReference type="Proteomes" id="UP001497623">
    <property type="component" value="Unassembled WGS sequence"/>
</dbReference>
<proteinExistence type="predicted"/>
<accession>A0AAV2SDJ6</accession>
<comment type="caution">
    <text evidence="1">The sequence shown here is derived from an EMBL/GenBank/DDBJ whole genome shotgun (WGS) entry which is preliminary data.</text>
</comment>
<organism evidence="1 2">
    <name type="scientific">Meganyctiphanes norvegica</name>
    <name type="common">Northern krill</name>
    <name type="synonym">Thysanopoda norvegica</name>
    <dbReference type="NCBI Taxonomy" id="48144"/>
    <lineage>
        <taxon>Eukaryota</taxon>
        <taxon>Metazoa</taxon>
        <taxon>Ecdysozoa</taxon>
        <taxon>Arthropoda</taxon>
        <taxon>Crustacea</taxon>
        <taxon>Multicrustacea</taxon>
        <taxon>Malacostraca</taxon>
        <taxon>Eumalacostraca</taxon>
        <taxon>Eucarida</taxon>
        <taxon>Euphausiacea</taxon>
        <taxon>Euphausiidae</taxon>
        <taxon>Meganyctiphanes</taxon>
    </lineage>
</organism>
<keyword evidence="2" id="KW-1185">Reference proteome</keyword>